<sequence>MSLSPDAEPTQVLPALPVELIDDIIDEASRTLDVSSVSSIALTSHSFRIRANKTRFSSLVPYRKEGYDIKHTSKRLQSLADIISSGRSIYAMPGVCEFATSFSLHMIGYYDLVMPALNNGNLVYIFNHLFRTSDATYTQSTTRSLSRFVYIVGTVPVKTNTLMTETVMKICAMRN</sequence>
<dbReference type="InParanoid" id="A0A409X8D6"/>
<comment type="caution">
    <text evidence="1">The sequence shown here is derived from an EMBL/GenBank/DDBJ whole genome shotgun (WGS) entry which is preliminary data.</text>
</comment>
<dbReference type="OrthoDB" id="2745898at2759"/>
<dbReference type="AlphaFoldDB" id="A0A409X8D6"/>
<gene>
    <name evidence="1" type="ORF">CVT25_009348</name>
</gene>
<proteinExistence type="predicted"/>
<protein>
    <recommendedName>
        <fullName evidence="3">F-box domain-containing protein</fullName>
    </recommendedName>
</protein>
<organism evidence="1 2">
    <name type="scientific">Psilocybe cyanescens</name>
    <dbReference type="NCBI Taxonomy" id="93625"/>
    <lineage>
        <taxon>Eukaryota</taxon>
        <taxon>Fungi</taxon>
        <taxon>Dikarya</taxon>
        <taxon>Basidiomycota</taxon>
        <taxon>Agaricomycotina</taxon>
        <taxon>Agaricomycetes</taxon>
        <taxon>Agaricomycetidae</taxon>
        <taxon>Agaricales</taxon>
        <taxon>Agaricineae</taxon>
        <taxon>Strophariaceae</taxon>
        <taxon>Psilocybe</taxon>
    </lineage>
</organism>
<reference evidence="1 2" key="1">
    <citation type="journal article" date="2018" name="Evol. Lett.">
        <title>Horizontal gene cluster transfer increased hallucinogenic mushroom diversity.</title>
        <authorList>
            <person name="Reynolds H.T."/>
            <person name="Vijayakumar V."/>
            <person name="Gluck-Thaler E."/>
            <person name="Korotkin H.B."/>
            <person name="Matheny P.B."/>
            <person name="Slot J.C."/>
        </authorList>
    </citation>
    <scope>NUCLEOTIDE SEQUENCE [LARGE SCALE GENOMIC DNA]</scope>
    <source>
        <strain evidence="1 2">2631</strain>
    </source>
</reference>
<evidence type="ECO:0000313" key="2">
    <source>
        <dbReference type="Proteomes" id="UP000283269"/>
    </source>
</evidence>
<dbReference type="EMBL" id="NHYD01002402">
    <property type="protein sequence ID" value="PPQ86981.1"/>
    <property type="molecule type" value="Genomic_DNA"/>
</dbReference>
<evidence type="ECO:0000313" key="1">
    <source>
        <dbReference type="EMBL" id="PPQ86981.1"/>
    </source>
</evidence>
<keyword evidence="2" id="KW-1185">Reference proteome</keyword>
<accession>A0A409X8D6</accession>
<evidence type="ECO:0008006" key="3">
    <source>
        <dbReference type="Google" id="ProtNLM"/>
    </source>
</evidence>
<name>A0A409X8D6_PSICY</name>
<dbReference type="Proteomes" id="UP000283269">
    <property type="component" value="Unassembled WGS sequence"/>
</dbReference>